<evidence type="ECO:0000256" key="2">
    <source>
        <dbReference type="ARBA" id="ARBA00022527"/>
    </source>
</evidence>
<keyword evidence="9" id="KW-0472">Membrane</keyword>
<dbReference type="PROSITE" id="PS00108">
    <property type="entry name" value="PROTEIN_KINASE_ST"/>
    <property type="match status" value="1"/>
</dbReference>
<dbReference type="Gene3D" id="3.30.200.20">
    <property type="entry name" value="Phosphorylase Kinase, domain 1"/>
    <property type="match status" value="1"/>
</dbReference>
<feature type="region of interest" description="Disordered" evidence="8">
    <location>
        <begin position="369"/>
        <end position="403"/>
    </location>
</feature>
<keyword evidence="9" id="KW-1133">Transmembrane helix</keyword>
<dbReference type="EMBL" id="BSTK01000027">
    <property type="protein sequence ID" value="GLY92331.1"/>
    <property type="molecule type" value="Genomic_DNA"/>
</dbReference>
<dbReference type="EC" id="2.7.11.1" evidence="1"/>
<dbReference type="InterPro" id="IPR008271">
    <property type="entry name" value="Ser/Thr_kinase_AS"/>
</dbReference>
<keyword evidence="3" id="KW-0808">Transferase</keyword>
<dbReference type="PANTHER" id="PTHR43289:SF6">
    <property type="entry name" value="SERINE_THREONINE-PROTEIN KINASE NEKL-3"/>
    <property type="match status" value="1"/>
</dbReference>
<evidence type="ECO:0000256" key="3">
    <source>
        <dbReference type="ARBA" id="ARBA00022679"/>
    </source>
</evidence>
<dbReference type="PROSITE" id="PS00107">
    <property type="entry name" value="PROTEIN_KINASE_ATP"/>
    <property type="match status" value="1"/>
</dbReference>
<protein>
    <recommendedName>
        <fullName evidence="1">non-specific serine/threonine protein kinase</fullName>
        <ecNumber evidence="1">2.7.11.1</ecNumber>
    </recommendedName>
</protein>
<dbReference type="InterPro" id="IPR000719">
    <property type="entry name" value="Prot_kinase_dom"/>
</dbReference>
<dbReference type="GO" id="GO:0005524">
    <property type="term" value="F:ATP binding"/>
    <property type="evidence" value="ECO:0007669"/>
    <property type="project" value="UniProtKB-UniRule"/>
</dbReference>
<keyword evidence="6 7" id="KW-0067">ATP-binding</keyword>
<evidence type="ECO:0000256" key="6">
    <source>
        <dbReference type="ARBA" id="ARBA00022840"/>
    </source>
</evidence>
<proteinExistence type="predicted"/>
<keyword evidence="12" id="KW-1185">Reference proteome</keyword>
<dbReference type="PROSITE" id="PS50011">
    <property type="entry name" value="PROTEIN_KINASE_DOM"/>
    <property type="match status" value="1"/>
</dbReference>
<keyword evidence="5 11" id="KW-0418">Kinase</keyword>
<accession>A0A9W6W7N6</accession>
<evidence type="ECO:0000256" key="4">
    <source>
        <dbReference type="ARBA" id="ARBA00022741"/>
    </source>
</evidence>
<sequence>MHSTQDRPDEGMPEEASGEGRGAPRDAKASMVAGRYRLVERLGKGGMGTVWRAQDVVRGEDVAIKEPQLTSNLGGESPQVMVARFEREARAAAQISHPAVVDILDVISDSGRPLIVMELIKGRSLADLMDEGMLSPQQAAKVALPVAEALVAAHAAGVLHRDVKPHNIMIAHDGRVVLTDFGLAQIHGEQALTRTGMLMGSAEFLPPERVLGRVAVPASDFFGLGVVLYTAVEGYSPFLRKVPEATFQAIMSARPAEPIHAGPLAPLIMGLLDKDPERRPSGDQVIKRLRQVAEGTPPAATPTAPPATEKGPGKESGGGRRTRRAWVLPVAAIITAAAFAAGVAVATGAIKLKPVATQAAPGVTTTVTPTVKTRPAASSTPSRHPRPRTAPRTNGPSTPKRPVVPAGYVLRKVYAARLAVPSGYITTRPDDYRYTFRAAPNQVNRQLVVGSHDAPDAPKGAAARAAYWKKRFLSSSNMHDAKLAISNVTVNGRAAKKLTVVYRSSDNRYWRKQEMYYSGPEGEWKIVADYELESYGDGVDESLFLTAIRTFRV</sequence>
<organism evidence="11 12">
    <name type="scientific">Actinoallomurus iriomotensis</name>
    <dbReference type="NCBI Taxonomy" id="478107"/>
    <lineage>
        <taxon>Bacteria</taxon>
        <taxon>Bacillati</taxon>
        <taxon>Actinomycetota</taxon>
        <taxon>Actinomycetes</taxon>
        <taxon>Streptosporangiales</taxon>
        <taxon>Thermomonosporaceae</taxon>
        <taxon>Actinoallomurus</taxon>
    </lineage>
</organism>
<evidence type="ECO:0000256" key="8">
    <source>
        <dbReference type="SAM" id="MobiDB-lite"/>
    </source>
</evidence>
<dbReference type="AlphaFoldDB" id="A0A9W6W7N6"/>
<gene>
    <name evidence="11" type="ORF">Airi02_102590</name>
</gene>
<dbReference type="Proteomes" id="UP001165074">
    <property type="component" value="Unassembled WGS sequence"/>
</dbReference>
<dbReference type="Pfam" id="PF00069">
    <property type="entry name" value="Pkinase"/>
    <property type="match status" value="1"/>
</dbReference>
<keyword evidence="4 7" id="KW-0547">Nucleotide-binding</keyword>
<evidence type="ECO:0000256" key="1">
    <source>
        <dbReference type="ARBA" id="ARBA00012513"/>
    </source>
</evidence>
<dbReference type="Gene3D" id="1.10.510.10">
    <property type="entry name" value="Transferase(Phosphotransferase) domain 1"/>
    <property type="match status" value="1"/>
</dbReference>
<dbReference type="InterPro" id="IPR011009">
    <property type="entry name" value="Kinase-like_dom_sf"/>
</dbReference>
<name>A0A9W6W7N6_9ACTN</name>
<feature type="domain" description="Protein kinase" evidence="10">
    <location>
        <begin position="36"/>
        <end position="293"/>
    </location>
</feature>
<comment type="caution">
    <text evidence="11">The sequence shown here is derived from an EMBL/GenBank/DDBJ whole genome shotgun (WGS) entry which is preliminary data.</text>
</comment>
<feature type="region of interest" description="Disordered" evidence="8">
    <location>
        <begin position="292"/>
        <end position="322"/>
    </location>
</feature>
<feature type="region of interest" description="Disordered" evidence="8">
    <location>
        <begin position="1"/>
        <end position="29"/>
    </location>
</feature>
<reference evidence="11" key="1">
    <citation type="submission" date="2023-03" db="EMBL/GenBank/DDBJ databases">
        <title>Actinoallomurus iriomotensis NBRC 103684.</title>
        <authorList>
            <person name="Ichikawa N."/>
            <person name="Sato H."/>
            <person name="Tonouchi N."/>
        </authorList>
    </citation>
    <scope>NUCLEOTIDE SEQUENCE</scope>
    <source>
        <strain evidence="11">NBRC 103684</strain>
    </source>
</reference>
<feature type="transmembrane region" description="Helical" evidence="9">
    <location>
        <begin position="326"/>
        <end position="350"/>
    </location>
</feature>
<dbReference type="CDD" id="cd14014">
    <property type="entry name" value="STKc_PknB_like"/>
    <property type="match status" value="1"/>
</dbReference>
<keyword evidence="2" id="KW-0723">Serine/threonine-protein kinase</keyword>
<evidence type="ECO:0000256" key="9">
    <source>
        <dbReference type="SAM" id="Phobius"/>
    </source>
</evidence>
<dbReference type="PANTHER" id="PTHR43289">
    <property type="entry name" value="MITOGEN-ACTIVATED PROTEIN KINASE KINASE KINASE 20-RELATED"/>
    <property type="match status" value="1"/>
</dbReference>
<feature type="binding site" evidence="7">
    <location>
        <position position="65"/>
    </location>
    <ligand>
        <name>ATP</name>
        <dbReference type="ChEBI" id="CHEBI:30616"/>
    </ligand>
</feature>
<keyword evidence="9" id="KW-0812">Transmembrane</keyword>
<evidence type="ECO:0000313" key="11">
    <source>
        <dbReference type="EMBL" id="GLY92331.1"/>
    </source>
</evidence>
<feature type="compositionally biased region" description="Basic and acidic residues" evidence="8">
    <location>
        <begin position="1"/>
        <end position="10"/>
    </location>
</feature>
<evidence type="ECO:0000256" key="5">
    <source>
        <dbReference type="ARBA" id="ARBA00022777"/>
    </source>
</evidence>
<evidence type="ECO:0000256" key="7">
    <source>
        <dbReference type="PROSITE-ProRule" id="PRU10141"/>
    </source>
</evidence>
<evidence type="ECO:0000259" key="10">
    <source>
        <dbReference type="PROSITE" id="PS50011"/>
    </source>
</evidence>
<evidence type="ECO:0000313" key="12">
    <source>
        <dbReference type="Proteomes" id="UP001165074"/>
    </source>
</evidence>
<dbReference type="SMART" id="SM00220">
    <property type="entry name" value="S_TKc"/>
    <property type="match status" value="1"/>
</dbReference>
<dbReference type="SUPFAM" id="SSF56112">
    <property type="entry name" value="Protein kinase-like (PK-like)"/>
    <property type="match status" value="1"/>
</dbReference>
<dbReference type="InterPro" id="IPR017441">
    <property type="entry name" value="Protein_kinase_ATP_BS"/>
</dbReference>
<dbReference type="GO" id="GO:0004674">
    <property type="term" value="F:protein serine/threonine kinase activity"/>
    <property type="evidence" value="ECO:0007669"/>
    <property type="project" value="UniProtKB-KW"/>
</dbReference>